<keyword evidence="4" id="KW-1185">Reference proteome</keyword>
<dbReference type="InterPro" id="IPR006600">
    <property type="entry name" value="HTH_CenpB_DNA-bd_dom"/>
</dbReference>
<dbReference type="InterPro" id="IPR009057">
    <property type="entry name" value="Homeodomain-like_sf"/>
</dbReference>
<evidence type="ECO:0000313" key="5">
    <source>
        <dbReference type="WBParaSite" id="PSAMB.scaffold4753size22512.g25236.t1"/>
    </source>
</evidence>
<evidence type="ECO:0000256" key="2">
    <source>
        <dbReference type="ARBA" id="ARBA00023125"/>
    </source>
</evidence>
<dbReference type="InterPro" id="IPR050863">
    <property type="entry name" value="CenT-Element_Derived"/>
</dbReference>
<dbReference type="SUPFAM" id="SSF46689">
    <property type="entry name" value="Homeodomain-like"/>
    <property type="match status" value="1"/>
</dbReference>
<dbReference type="WBParaSite" id="PSAMB.scaffold4753size22512.g25236.t1">
    <property type="protein sequence ID" value="PSAMB.scaffold4753size22512.g25236.t1"/>
    <property type="gene ID" value="PSAMB.scaffold4753size22512.g25236"/>
</dbReference>
<keyword evidence="2" id="KW-0238">DNA-binding</keyword>
<proteinExistence type="predicted"/>
<accession>A0A914WP73</accession>
<dbReference type="PANTHER" id="PTHR19303">
    <property type="entry name" value="TRANSPOSON"/>
    <property type="match status" value="1"/>
</dbReference>
<organism evidence="4 5">
    <name type="scientific">Plectus sambesii</name>
    <dbReference type="NCBI Taxonomy" id="2011161"/>
    <lineage>
        <taxon>Eukaryota</taxon>
        <taxon>Metazoa</taxon>
        <taxon>Ecdysozoa</taxon>
        <taxon>Nematoda</taxon>
        <taxon>Chromadorea</taxon>
        <taxon>Plectida</taxon>
        <taxon>Plectina</taxon>
        <taxon>Plectoidea</taxon>
        <taxon>Plectidae</taxon>
        <taxon>Plectus</taxon>
    </lineage>
</organism>
<evidence type="ECO:0000313" key="4">
    <source>
        <dbReference type="Proteomes" id="UP000887566"/>
    </source>
</evidence>
<protein>
    <submittedName>
        <fullName evidence="5">HTH CENPB-type domain-containing protein</fullName>
    </submittedName>
</protein>
<dbReference type="Proteomes" id="UP000887566">
    <property type="component" value="Unplaced"/>
</dbReference>
<reference evidence="5" key="1">
    <citation type="submission" date="2022-11" db="UniProtKB">
        <authorList>
            <consortium name="WormBaseParasite"/>
        </authorList>
    </citation>
    <scope>IDENTIFICATION</scope>
</reference>
<dbReference type="Gene3D" id="1.10.10.60">
    <property type="entry name" value="Homeodomain-like"/>
    <property type="match status" value="1"/>
</dbReference>
<evidence type="ECO:0000256" key="1">
    <source>
        <dbReference type="ARBA" id="ARBA00004123"/>
    </source>
</evidence>
<evidence type="ECO:0000259" key="3">
    <source>
        <dbReference type="PROSITE" id="PS51253"/>
    </source>
</evidence>
<comment type="subcellular location">
    <subcellularLocation>
        <location evidence="1">Nucleus</location>
    </subcellularLocation>
</comment>
<name>A0A914WP73_9BILA</name>
<dbReference type="AlphaFoldDB" id="A0A914WP73"/>
<sequence>MCFSGARWKETSANLNEVVLKWIKEARENRQRVSRRLIKLQAKKIASKLVKEGRMVEDAFIANNGWLEQFMERNGFRLRRVTTQCQKPPAVLAPSLVNFVMFICKKRMERRYPYGQVYAADEMVVWIDTAGRTCVTHKGAKEVAVWSTGHEKLLITVMLCAKDNGAKCLPFVLLPPKRPSFNVAQKFKGKLILSWCGSVWMNQEQTSDFLH</sequence>
<dbReference type="PROSITE" id="PS51253">
    <property type="entry name" value="HTH_CENPB"/>
    <property type="match status" value="1"/>
</dbReference>
<dbReference type="SMART" id="SM00674">
    <property type="entry name" value="CENPB"/>
    <property type="match status" value="1"/>
</dbReference>
<dbReference type="GO" id="GO:0003677">
    <property type="term" value="F:DNA binding"/>
    <property type="evidence" value="ECO:0007669"/>
    <property type="project" value="UniProtKB-KW"/>
</dbReference>
<feature type="domain" description="HTH CENPB-type" evidence="3">
    <location>
        <begin position="3"/>
        <end position="80"/>
    </location>
</feature>
<dbReference type="Pfam" id="PF03221">
    <property type="entry name" value="HTH_Tnp_Tc5"/>
    <property type="match status" value="1"/>
</dbReference>
<dbReference type="GO" id="GO:0005634">
    <property type="term" value="C:nucleus"/>
    <property type="evidence" value="ECO:0007669"/>
    <property type="project" value="UniProtKB-SubCell"/>
</dbReference>